<dbReference type="InParanoid" id="A0A0D0DUX3"/>
<reference evidence="3 4" key="1">
    <citation type="submission" date="2014-04" db="EMBL/GenBank/DDBJ databases">
        <authorList>
            <consortium name="DOE Joint Genome Institute"/>
            <person name="Kuo A."/>
            <person name="Kohler A."/>
            <person name="Jargeat P."/>
            <person name="Nagy L.G."/>
            <person name="Floudas D."/>
            <person name="Copeland A."/>
            <person name="Barry K.W."/>
            <person name="Cichocki N."/>
            <person name="Veneault-Fourrey C."/>
            <person name="LaButti K."/>
            <person name="Lindquist E.A."/>
            <person name="Lipzen A."/>
            <person name="Lundell T."/>
            <person name="Morin E."/>
            <person name="Murat C."/>
            <person name="Sun H."/>
            <person name="Tunlid A."/>
            <person name="Henrissat B."/>
            <person name="Grigoriev I.V."/>
            <person name="Hibbett D.S."/>
            <person name="Martin F."/>
            <person name="Nordberg H.P."/>
            <person name="Cantor M.N."/>
            <person name="Hua S.X."/>
        </authorList>
    </citation>
    <scope>NUCLEOTIDE SEQUENCE [LARGE SCALE GENOMIC DNA]</scope>
    <source>
        <strain evidence="3 4">Ve08.2h10</strain>
    </source>
</reference>
<keyword evidence="4" id="KW-1185">Reference proteome</keyword>
<evidence type="ECO:0000313" key="4">
    <source>
        <dbReference type="Proteomes" id="UP000054538"/>
    </source>
</evidence>
<dbReference type="GO" id="GO:0006167">
    <property type="term" value="P:AMP biosynthetic process"/>
    <property type="evidence" value="ECO:0007669"/>
    <property type="project" value="TreeGrafter"/>
</dbReference>
<dbReference type="PANTHER" id="PTHR21340:SF0">
    <property type="entry name" value="BIS(5'-NUCLEOSYL)-TETRAPHOSPHATASE [ASYMMETRICAL]"/>
    <property type="match status" value="1"/>
</dbReference>
<dbReference type="PROSITE" id="PS51462">
    <property type="entry name" value="NUDIX"/>
    <property type="match status" value="1"/>
</dbReference>
<name>A0A0D0DUX3_9AGAM</name>
<dbReference type="GO" id="GO:0004081">
    <property type="term" value="F:bis(5'-nucleosyl)-tetraphosphatase (asymmetrical) activity"/>
    <property type="evidence" value="ECO:0007669"/>
    <property type="project" value="TreeGrafter"/>
</dbReference>
<keyword evidence="1" id="KW-0378">Hydrolase</keyword>
<dbReference type="HOGENOM" id="CLU_037162_2_2_1"/>
<accession>A0A0D0DUX3</accession>
<gene>
    <name evidence="3" type="ORF">PAXRUDRAFT_823967</name>
</gene>
<evidence type="ECO:0000259" key="2">
    <source>
        <dbReference type="PROSITE" id="PS51462"/>
    </source>
</evidence>
<dbReference type="Gene3D" id="3.90.79.10">
    <property type="entry name" value="Nucleoside Triphosphate Pyrophosphohydrolase"/>
    <property type="match status" value="1"/>
</dbReference>
<evidence type="ECO:0000313" key="3">
    <source>
        <dbReference type="EMBL" id="KIK98323.1"/>
    </source>
</evidence>
<reference evidence="4" key="2">
    <citation type="submission" date="2015-01" db="EMBL/GenBank/DDBJ databases">
        <title>Evolutionary Origins and Diversification of the Mycorrhizal Mutualists.</title>
        <authorList>
            <consortium name="DOE Joint Genome Institute"/>
            <consortium name="Mycorrhizal Genomics Consortium"/>
            <person name="Kohler A."/>
            <person name="Kuo A."/>
            <person name="Nagy L.G."/>
            <person name="Floudas D."/>
            <person name="Copeland A."/>
            <person name="Barry K.W."/>
            <person name="Cichocki N."/>
            <person name="Veneault-Fourrey C."/>
            <person name="LaButti K."/>
            <person name="Lindquist E.A."/>
            <person name="Lipzen A."/>
            <person name="Lundell T."/>
            <person name="Morin E."/>
            <person name="Murat C."/>
            <person name="Riley R."/>
            <person name="Ohm R."/>
            <person name="Sun H."/>
            <person name="Tunlid A."/>
            <person name="Henrissat B."/>
            <person name="Grigoriev I.V."/>
            <person name="Hibbett D.S."/>
            <person name="Martin F."/>
        </authorList>
    </citation>
    <scope>NUCLEOTIDE SEQUENCE [LARGE SCALE GENOMIC DNA]</scope>
    <source>
        <strain evidence="4">Ve08.2h10</strain>
    </source>
</reference>
<dbReference type="PANTHER" id="PTHR21340">
    <property type="entry name" value="DIADENOSINE 5,5-P1,P4-TETRAPHOSPHATE PYROPHOSPHOHYDROLASE MUTT"/>
    <property type="match status" value="1"/>
</dbReference>
<evidence type="ECO:0000256" key="1">
    <source>
        <dbReference type="ARBA" id="ARBA00022801"/>
    </source>
</evidence>
<dbReference type="OrthoDB" id="10259236at2759"/>
<dbReference type="PROSITE" id="PS00893">
    <property type="entry name" value="NUDIX_BOX"/>
    <property type="match status" value="1"/>
</dbReference>
<dbReference type="InterPro" id="IPR051325">
    <property type="entry name" value="Nudix_hydrolase_domain"/>
</dbReference>
<dbReference type="InterPro" id="IPR020084">
    <property type="entry name" value="NUDIX_hydrolase_CS"/>
</dbReference>
<dbReference type="Proteomes" id="UP000054538">
    <property type="component" value="Unassembled WGS sequence"/>
</dbReference>
<protein>
    <submittedName>
        <fullName evidence="3">Unplaced genomic scaffold scaffold_75, whole genome shotgun sequence</fullName>
    </submittedName>
</protein>
<feature type="domain" description="Nudix hydrolase" evidence="2">
    <location>
        <begin position="13"/>
        <end position="184"/>
    </location>
</feature>
<sequence length="197" mass="22080">MTEDTSTQAMTGRERLYSSLVHFSEAFVICAGSVLLRKDPQRKEWQICILHSPKAEVYVLPKGRKDCGESIEVTATRETFEETGYDCKLLPCTMTTRAPLPHVNMVDAPHVVEGATEPFAFTVRNLGEKGTKIIWWYLTIATGEVKRQGTQTNSEDFHSEFVEAGKALKKLTFQDDQEVVRKALKLVRDLRAGGGQS</sequence>
<dbReference type="EMBL" id="KN824897">
    <property type="protein sequence ID" value="KIK98323.1"/>
    <property type="molecule type" value="Genomic_DNA"/>
</dbReference>
<dbReference type="SUPFAM" id="SSF55811">
    <property type="entry name" value="Nudix"/>
    <property type="match status" value="1"/>
</dbReference>
<dbReference type="InterPro" id="IPR015797">
    <property type="entry name" value="NUDIX_hydrolase-like_dom_sf"/>
</dbReference>
<dbReference type="InterPro" id="IPR000086">
    <property type="entry name" value="NUDIX_hydrolase_dom"/>
</dbReference>
<dbReference type="GO" id="GO:0006754">
    <property type="term" value="P:ATP biosynthetic process"/>
    <property type="evidence" value="ECO:0007669"/>
    <property type="project" value="TreeGrafter"/>
</dbReference>
<dbReference type="Pfam" id="PF00293">
    <property type="entry name" value="NUDIX"/>
    <property type="match status" value="1"/>
</dbReference>
<organism evidence="3 4">
    <name type="scientific">Paxillus rubicundulus Ve08.2h10</name>
    <dbReference type="NCBI Taxonomy" id="930991"/>
    <lineage>
        <taxon>Eukaryota</taxon>
        <taxon>Fungi</taxon>
        <taxon>Dikarya</taxon>
        <taxon>Basidiomycota</taxon>
        <taxon>Agaricomycotina</taxon>
        <taxon>Agaricomycetes</taxon>
        <taxon>Agaricomycetidae</taxon>
        <taxon>Boletales</taxon>
        <taxon>Paxilineae</taxon>
        <taxon>Paxillaceae</taxon>
        <taxon>Paxillus</taxon>
    </lineage>
</organism>
<proteinExistence type="predicted"/>
<dbReference type="AlphaFoldDB" id="A0A0D0DUX3"/>
<dbReference type="STRING" id="930991.A0A0D0DUX3"/>